<reference evidence="1 2" key="1">
    <citation type="submission" date="2018-08" db="EMBL/GenBank/DDBJ databases">
        <title>Genome Sequence of Clavibacter michiganensis Subspecies type strains, and the Atypical Peach-Colored Strains Isolated from Tomato.</title>
        <authorList>
            <person name="Osdaghi E."/>
            <person name="Portier P."/>
            <person name="Briand M."/>
            <person name="Jacques M.-A."/>
        </authorList>
    </citation>
    <scope>NUCLEOTIDE SEQUENCE [LARGE SCALE GENOMIC DNA]</scope>
    <source>
        <strain evidence="1 2">CFBP 7577</strain>
    </source>
</reference>
<organism evidence="1 2">
    <name type="scientific">Clavibacter nebraskensis</name>
    <dbReference type="NCBI Taxonomy" id="31963"/>
    <lineage>
        <taxon>Bacteria</taxon>
        <taxon>Bacillati</taxon>
        <taxon>Actinomycetota</taxon>
        <taxon>Actinomycetes</taxon>
        <taxon>Micrococcales</taxon>
        <taxon>Microbacteriaceae</taxon>
        <taxon>Clavibacter</taxon>
    </lineage>
</organism>
<evidence type="ECO:0000313" key="1">
    <source>
        <dbReference type="EMBL" id="RIJ05519.1"/>
    </source>
</evidence>
<dbReference type="AlphaFoldDB" id="A0A399PIL6"/>
<dbReference type="InterPro" id="IPR039261">
    <property type="entry name" value="FNR_nucleotide-bd"/>
</dbReference>
<comment type="caution">
    <text evidence="1">The sequence shown here is derived from an EMBL/GenBank/DDBJ whole genome shotgun (WGS) entry which is preliminary data.</text>
</comment>
<dbReference type="Gene3D" id="3.40.50.80">
    <property type="entry name" value="Nucleotide-binding domain of ferredoxin-NADP reductase (FNR) module"/>
    <property type="match status" value="1"/>
</dbReference>
<name>A0A399PIL6_9MICO</name>
<proteinExistence type="predicted"/>
<feature type="non-terminal residue" evidence="1">
    <location>
        <position position="1"/>
    </location>
</feature>
<evidence type="ECO:0000313" key="2">
    <source>
        <dbReference type="Proteomes" id="UP000265361"/>
    </source>
</evidence>
<sequence>ALVCGSTAFAGGATRLLLDAGVDRDAIRIEQFGPSGE</sequence>
<accession>A0A399PIL6</accession>
<gene>
    <name evidence="1" type="ORF">DZF97_13060</name>
</gene>
<dbReference type="EMBL" id="QWED01000496">
    <property type="protein sequence ID" value="RIJ05519.1"/>
    <property type="molecule type" value="Genomic_DNA"/>
</dbReference>
<protein>
    <submittedName>
        <fullName evidence="1">Oxidoreductase</fullName>
    </submittedName>
</protein>
<dbReference type="Proteomes" id="UP000265361">
    <property type="component" value="Unassembled WGS sequence"/>
</dbReference>
<dbReference type="SUPFAM" id="SSF52343">
    <property type="entry name" value="Ferredoxin reductase-like, C-terminal NADP-linked domain"/>
    <property type="match status" value="1"/>
</dbReference>